<accession>A0A9K3KS44</accession>
<dbReference type="EMBL" id="JAGRRH010000020">
    <property type="protein sequence ID" value="KAG7348210.1"/>
    <property type="molecule type" value="Genomic_DNA"/>
</dbReference>
<name>A0A9K3KS44_9STRA</name>
<protein>
    <submittedName>
        <fullName evidence="1">Uncharacterized protein</fullName>
    </submittedName>
</protein>
<dbReference type="OrthoDB" id="40872at2759"/>
<reference evidence="1" key="1">
    <citation type="journal article" date="2021" name="Sci. Rep.">
        <title>Diploid genomic architecture of Nitzschia inconspicua, an elite biomass production diatom.</title>
        <authorList>
            <person name="Oliver A."/>
            <person name="Podell S."/>
            <person name="Pinowska A."/>
            <person name="Traller J.C."/>
            <person name="Smith S.R."/>
            <person name="McClure R."/>
            <person name="Beliaev A."/>
            <person name="Bohutskyi P."/>
            <person name="Hill E.A."/>
            <person name="Rabines A."/>
            <person name="Zheng H."/>
            <person name="Allen L.Z."/>
            <person name="Kuo A."/>
            <person name="Grigoriev I.V."/>
            <person name="Allen A.E."/>
            <person name="Hazlebeck D."/>
            <person name="Allen E.E."/>
        </authorList>
    </citation>
    <scope>NUCLEOTIDE SEQUENCE</scope>
    <source>
        <strain evidence="1">Hildebrandi</strain>
    </source>
</reference>
<gene>
    <name evidence="1" type="ORF">IV203_016915</name>
</gene>
<organism evidence="1 2">
    <name type="scientific">Nitzschia inconspicua</name>
    <dbReference type="NCBI Taxonomy" id="303405"/>
    <lineage>
        <taxon>Eukaryota</taxon>
        <taxon>Sar</taxon>
        <taxon>Stramenopiles</taxon>
        <taxon>Ochrophyta</taxon>
        <taxon>Bacillariophyta</taxon>
        <taxon>Bacillariophyceae</taxon>
        <taxon>Bacillariophycidae</taxon>
        <taxon>Bacillariales</taxon>
        <taxon>Bacillariaceae</taxon>
        <taxon>Nitzschia</taxon>
    </lineage>
</organism>
<proteinExistence type="predicted"/>
<sequence>MATLLRSPRSAAMEKRRLVDPTEQLSWSVDVVSVVPKQIVNKRETAIAGATLGKWACCGFPDGYFYVWQMKTSNLNEPLEASNQAVKFYLPNFAMVDNNGEQIDTAAPLMALSPSQGDSESVQLYILHTLSGEMTMIKVPHRDVSSPSLSASTTTRSPTKVTAHIAEDYDLQDGETFDTLTCEGQLVVVGTSRGTLLLIKYVSIPSGLHPQKIEANKSGILDRFFGKRSPTEDESNGDQTPHVLPLSDTNFLSVSTSAGIVQWNVEEKLSGGQYAIFHPSVRLDSFAKALASESWQLTKILQATLTGDHEAFHAIVQGQAEGEIRLFWVVFDVNGAMIQAHWLSRFAMPDQVEVLGLVACENGTAYAAFTLNETVVLMILVNDGNFIQELDLPPRHAPGLFPGMMKQDMATHGCFLIATTGIALRTRYLATGSQPTKRPRLKESEGKIRSLSSTQTLVSHLRSHFWQVYQNQGVDRPLPPSLRQNDPNMEQAVINFAVELQQKGVASSYKVALDWHHGYIKTIQDCGIYRCLPTRAKWNLFAIGQELHAFGAIAETLLRKYKHHDLGWVETLSPHDLGQWLLSIQESQEEAGWSNSVIWNDILESSLSALWIFQEDMAGPMYDITSDYGPIGWISQASMQKMLHRQIGTWKKNPATAPHSTVELVVKTAFRSFYGSWKETGSESSKEEFASIQVRSIPLLRSSSEGMDEKAFELCIQYQFFNGICEIALAHERKADNQFFSLDPLFEKIQGRDLLNDMTFPEFVLQWHADKKLYGHVLNYGVKCISDLNLILDRNDELRQYKWISCIRQKYYEQATQSFLENAEVTKGIENIEWNLNFAKLSNKLVHSQNQSVLHRQGEIERTLEIVEAQKILCECMDNDTLLPSVKLIEVAIEKLNEARSIEEQVEIAVVALTLCTTLTDQAAIWENKVKVWTEILLLNGALWSEWARGGFGNDLEYVRGEILDNTVFGLILKECRKDSNMARVAYGRDMETEVIDRVNGEENRESFTRLLRAVAAPTQTGTGESLMVSAF</sequence>
<comment type="caution">
    <text evidence="1">The sequence shown here is derived from an EMBL/GenBank/DDBJ whole genome shotgun (WGS) entry which is preliminary data.</text>
</comment>
<keyword evidence="2" id="KW-1185">Reference proteome</keyword>
<evidence type="ECO:0000313" key="1">
    <source>
        <dbReference type="EMBL" id="KAG7348210.1"/>
    </source>
</evidence>
<reference evidence="1" key="2">
    <citation type="submission" date="2021-04" db="EMBL/GenBank/DDBJ databases">
        <authorList>
            <person name="Podell S."/>
        </authorList>
    </citation>
    <scope>NUCLEOTIDE SEQUENCE</scope>
    <source>
        <strain evidence="1">Hildebrandi</strain>
    </source>
</reference>
<dbReference type="Proteomes" id="UP000693970">
    <property type="component" value="Unassembled WGS sequence"/>
</dbReference>
<evidence type="ECO:0000313" key="2">
    <source>
        <dbReference type="Proteomes" id="UP000693970"/>
    </source>
</evidence>
<dbReference type="AlphaFoldDB" id="A0A9K3KS44"/>